<dbReference type="RefSeq" id="WP_157034398.1">
    <property type="nucleotide sequence ID" value="NZ_CBYN010000012.1"/>
</dbReference>
<evidence type="ECO:0008006" key="6">
    <source>
        <dbReference type="Google" id="ProtNLM"/>
    </source>
</evidence>
<feature type="signal peptide" evidence="3">
    <location>
        <begin position="1"/>
        <end position="28"/>
    </location>
</feature>
<proteinExistence type="predicted"/>
<accession>A0ABY7UJG1</accession>
<gene>
    <name evidence="4" type="ORF">CJEDD_03915</name>
</gene>
<name>A0ABY7UJG1_9CORY</name>
<organism evidence="4 5">
    <name type="scientific">Corynebacterium jeddahense</name>
    <dbReference type="NCBI Taxonomy" id="1414719"/>
    <lineage>
        <taxon>Bacteria</taxon>
        <taxon>Bacillati</taxon>
        <taxon>Actinomycetota</taxon>
        <taxon>Actinomycetes</taxon>
        <taxon>Mycobacteriales</taxon>
        <taxon>Corynebacteriaceae</taxon>
        <taxon>Corynebacterium</taxon>
    </lineage>
</organism>
<keyword evidence="2" id="KW-0812">Transmembrane</keyword>
<sequence>MRKSHQAILAAVLVPAVVPGICAAPARAAVQVADNHVSVTGEAAGAWAPRINAEVRPDGHGLFTYDNPESVVDVHRFDVTSDVAIDGAAVPADWSAQPVANTHLGADTVTYTQSVGGVTVARTFRTDGDRVDVTVTVRNARDTAAKVQVDVANTVDDGAARAQVRDGSFVVSPAARGYETTVYFGAPQQAGTGPSAGEALAAGGVGAGAPTVQAARWAKTLQPGEALIARTGITSAAQPGALDSDGDGLRDVWEANGITLADGTSLPIHEWGAKQTRPDLFLQLNWMKSEWESLGCDRASRFSATVDGFEAFAKCAKANTKDYAPTPETLKELEDLFAQNGVALHIDAGAGYVSSDMAAMRERQGGKTLDYQASYFDGEDAGTKLLRERDRLLGKRASVFRVGIIGDAMDAGNQASGVSVMNDSVFYVANHEGMTTQDQLRNSILHEFGHTLNLGHNGAHVPGNTAPATNDLDWYNSVMSYAHQFNHFDYSSKDESSSNYTIPADWANLNLPGNNVGKGAISVGTKGAENGTGGDAESGNGKTNAKPHEHPAEPDVETLVRNAADEHKGKAGFRMLATKNGDNGIVTQLDGDNVVRGEVRNLGSTPETYTVAVDYGTGTFRKQYRLAPAQYADAAHQVDIPIDRAAFIDSPVVPLHVTVTNSKGEQVVSDTFRLSALEYTPEEMQRVLREVLASDKDQALKDFATRKLNPADPEQKVTRAKQAQPSIPATPQGSSASTLSIVIGVLLALVGAGTAWYGWAVDQGLVAAPF</sequence>
<dbReference type="Proteomes" id="UP001218071">
    <property type="component" value="Chromosome"/>
</dbReference>
<dbReference type="EMBL" id="CP063194">
    <property type="protein sequence ID" value="WCZ38398.1"/>
    <property type="molecule type" value="Genomic_DNA"/>
</dbReference>
<feature type="chain" id="PRO_5046526615" description="Secreted protein" evidence="3">
    <location>
        <begin position="29"/>
        <end position="770"/>
    </location>
</feature>
<feature type="transmembrane region" description="Helical" evidence="2">
    <location>
        <begin position="739"/>
        <end position="759"/>
    </location>
</feature>
<evidence type="ECO:0000256" key="3">
    <source>
        <dbReference type="SAM" id="SignalP"/>
    </source>
</evidence>
<dbReference type="Gene3D" id="3.40.390.10">
    <property type="entry name" value="Collagenase (Catalytic Domain)"/>
    <property type="match status" value="1"/>
</dbReference>
<evidence type="ECO:0000256" key="1">
    <source>
        <dbReference type="SAM" id="MobiDB-lite"/>
    </source>
</evidence>
<evidence type="ECO:0000313" key="5">
    <source>
        <dbReference type="Proteomes" id="UP001218071"/>
    </source>
</evidence>
<evidence type="ECO:0000313" key="4">
    <source>
        <dbReference type="EMBL" id="WCZ38398.1"/>
    </source>
</evidence>
<feature type="compositionally biased region" description="Polar residues" evidence="1">
    <location>
        <begin position="721"/>
        <end position="735"/>
    </location>
</feature>
<dbReference type="SUPFAM" id="SSF55486">
    <property type="entry name" value="Metalloproteases ('zincins'), catalytic domain"/>
    <property type="match status" value="1"/>
</dbReference>
<keyword evidence="2" id="KW-0472">Membrane</keyword>
<evidence type="ECO:0000256" key="2">
    <source>
        <dbReference type="SAM" id="Phobius"/>
    </source>
</evidence>
<keyword evidence="2" id="KW-1133">Transmembrane helix</keyword>
<reference evidence="4 5" key="1">
    <citation type="submission" date="2020-10" db="EMBL/GenBank/DDBJ databases">
        <title>Complete genome sequence of Corynebacterium jeddahense DSM 45997, type strain of Corynebacterium jeddahense.</title>
        <authorList>
            <person name="Busche T."/>
            <person name="Kalinowski J."/>
            <person name="Ruckert C."/>
        </authorList>
    </citation>
    <scope>NUCLEOTIDE SEQUENCE [LARGE SCALE GENOMIC DNA]</scope>
    <source>
        <strain evidence="4 5">DSM 45997</strain>
    </source>
</reference>
<feature type="region of interest" description="Disordered" evidence="1">
    <location>
        <begin position="711"/>
        <end position="735"/>
    </location>
</feature>
<keyword evidence="3" id="KW-0732">Signal</keyword>
<feature type="region of interest" description="Disordered" evidence="1">
    <location>
        <begin position="524"/>
        <end position="552"/>
    </location>
</feature>
<dbReference type="InterPro" id="IPR024079">
    <property type="entry name" value="MetalloPept_cat_dom_sf"/>
</dbReference>
<protein>
    <recommendedName>
        <fullName evidence="6">Secreted protein</fullName>
    </recommendedName>
</protein>
<keyword evidence="5" id="KW-1185">Reference proteome</keyword>